<name>A0ABT2EII4_9GAMM</name>
<reference evidence="2" key="1">
    <citation type="submission" date="2021-11" db="EMBL/GenBank/DDBJ databases">
        <title>Halomonas sp., isolated from a coastal aquaculture zone in Dongshan Bay.</title>
        <authorList>
            <person name="Lin W."/>
        </authorList>
    </citation>
    <scope>NUCLEOTIDE SEQUENCE</scope>
    <source>
        <strain evidence="2">Yzlin-01</strain>
    </source>
</reference>
<proteinExistence type="predicted"/>
<evidence type="ECO:0000256" key="1">
    <source>
        <dbReference type="SAM" id="MobiDB-lite"/>
    </source>
</evidence>
<dbReference type="EMBL" id="JAJISC010000006">
    <property type="protein sequence ID" value="MCS2610414.1"/>
    <property type="molecule type" value="Genomic_DNA"/>
</dbReference>
<comment type="caution">
    <text evidence="2">The sequence shown here is derived from an EMBL/GenBank/DDBJ whole genome shotgun (WGS) entry which is preliminary data.</text>
</comment>
<evidence type="ECO:0000313" key="3">
    <source>
        <dbReference type="Proteomes" id="UP001165542"/>
    </source>
</evidence>
<sequence length="314" mass="36209">MATTNKVLRYFRCVSDNNPFDLESLISFCREQVGTVGESEWRQAGEVIRIQHYRQENHGVLLHFVRYVPGESSDTLTPGAESEEDNEEPYPAPQGMEYKDGDFFMYCCGHDVIGTAHGRSMHHSKITQYLKYYLQIGTTDNINPEGIEYSFKLSTALNLEKYRVIERHGVSRVEFSASAYNASYYEHGHHENWFRRYVLQATADAVKNRLGRYDDESQMTAMEDLIVEGTVKLKGNTRANDIAKSQLREIAEEAIEDDGIVIYTHDGEPLRSFDMRLQTKASVERYGKSVYYDSVWVKLKAYYRKLEGDRLLGQ</sequence>
<evidence type="ECO:0000313" key="2">
    <source>
        <dbReference type="EMBL" id="MCS2610414.1"/>
    </source>
</evidence>
<organism evidence="2 3">
    <name type="scientific">Halomonas dongshanensis</name>
    <dbReference type="NCBI Taxonomy" id="2890835"/>
    <lineage>
        <taxon>Bacteria</taxon>
        <taxon>Pseudomonadati</taxon>
        <taxon>Pseudomonadota</taxon>
        <taxon>Gammaproteobacteria</taxon>
        <taxon>Oceanospirillales</taxon>
        <taxon>Halomonadaceae</taxon>
        <taxon>Halomonas</taxon>
    </lineage>
</organism>
<gene>
    <name evidence="2" type="ORF">LLY24_13920</name>
</gene>
<keyword evidence="3" id="KW-1185">Reference proteome</keyword>
<dbReference type="RefSeq" id="WP_259036909.1">
    <property type="nucleotide sequence ID" value="NZ_JAJISC010000006.1"/>
</dbReference>
<protein>
    <submittedName>
        <fullName evidence="2">Uncharacterized protein</fullName>
    </submittedName>
</protein>
<dbReference type="Proteomes" id="UP001165542">
    <property type="component" value="Unassembled WGS sequence"/>
</dbReference>
<accession>A0ABT2EII4</accession>
<feature type="region of interest" description="Disordered" evidence="1">
    <location>
        <begin position="72"/>
        <end position="93"/>
    </location>
</feature>